<keyword evidence="3" id="KW-0963">Cytoplasm</keyword>
<reference evidence="8 9" key="1">
    <citation type="journal article" date="2013" name="Curr. Biol.">
        <title>The Genome of the Foraminiferan Reticulomyxa filosa.</title>
        <authorList>
            <person name="Glockner G."/>
            <person name="Hulsmann N."/>
            <person name="Schleicher M."/>
            <person name="Noegel A.A."/>
            <person name="Eichinger L."/>
            <person name="Gallinger C."/>
            <person name="Pawlowski J."/>
            <person name="Sierra R."/>
            <person name="Euteneuer U."/>
            <person name="Pillet L."/>
            <person name="Moustafa A."/>
            <person name="Platzer M."/>
            <person name="Groth M."/>
            <person name="Szafranski K."/>
            <person name="Schliwa M."/>
        </authorList>
    </citation>
    <scope>NUCLEOTIDE SEQUENCE [LARGE SCALE GENOMIC DNA]</scope>
</reference>
<dbReference type="PANTHER" id="PTHR13376">
    <property type="entry name" value="INTRAFLAGELLAR TRANSPORT PROTEIN 46 HOMOLOG"/>
    <property type="match status" value="1"/>
</dbReference>
<evidence type="ECO:0000256" key="3">
    <source>
        <dbReference type="ARBA" id="ARBA00022490"/>
    </source>
</evidence>
<evidence type="ECO:0000313" key="8">
    <source>
        <dbReference type="EMBL" id="ETO17859.1"/>
    </source>
</evidence>
<feature type="compositionally biased region" description="Polar residues" evidence="7">
    <location>
        <begin position="55"/>
        <end position="65"/>
    </location>
</feature>
<dbReference type="Proteomes" id="UP000023152">
    <property type="component" value="Unassembled WGS sequence"/>
</dbReference>
<dbReference type="EMBL" id="ASPP01015865">
    <property type="protein sequence ID" value="ETO17859.1"/>
    <property type="molecule type" value="Genomic_DNA"/>
</dbReference>
<evidence type="ECO:0000256" key="6">
    <source>
        <dbReference type="ARBA" id="ARBA00023273"/>
    </source>
</evidence>
<organism evidence="8 9">
    <name type="scientific">Reticulomyxa filosa</name>
    <dbReference type="NCBI Taxonomy" id="46433"/>
    <lineage>
        <taxon>Eukaryota</taxon>
        <taxon>Sar</taxon>
        <taxon>Rhizaria</taxon>
        <taxon>Retaria</taxon>
        <taxon>Foraminifera</taxon>
        <taxon>Monothalamids</taxon>
        <taxon>Reticulomyxidae</taxon>
        <taxon>Reticulomyxa</taxon>
    </lineage>
</organism>
<dbReference type="GO" id="GO:0005815">
    <property type="term" value="C:microtubule organizing center"/>
    <property type="evidence" value="ECO:0007669"/>
    <property type="project" value="TreeGrafter"/>
</dbReference>
<keyword evidence="4" id="KW-0969">Cilium</keyword>
<dbReference type="Pfam" id="PF12317">
    <property type="entry name" value="IFT46_B_C"/>
    <property type="match status" value="1"/>
</dbReference>
<feature type="compositionally biased region" description="Acidic residues" evidence="7">
    <location>
        <begin position="26"/>
        <end position="54"/>
    </location>
</feature>
<dbReference type="InterPro" id="IPR022088">
    <property type="entry name" value="Intraflagellar_transp_cmplxB"/>
</dbReference>
<evidence type="ECO:0000256" key="2">
    <source>
        <dbReference type="ARBA" id="ARBA00007700"/>
    </source>
</evidence>
<dbReference type="GO" id="GO:0030992">
    <property type="term" value="C:intraciliary transport particle B"/>
    <property type="evidence" value="ECO:0007669"/>
    <property type="project" value="TreeGrafter"/>
</dbReference>
<evidence type="ECO:0000256" key="1">
    <source>
        <dbReference type="ARBA" id="ARBA00004120"/>
    </source>
</evidence>
<keyword evidence="5" id="KW-0206">Cytoskeleton</keyword>
<evidence type="ECO:0000256" key="4">
    <source>
        <dbReference type="ARBA" id="ARBA00023069"/>
    </source>
</evidence>
<comment type="subcellular location">
    <subcellularLocation>
        <location evidence="1">Cytoplasm</location>
        <location evidence="1">Cytoskeleton</location>
        <location evidence="1">Cilium basal body</location>
    </subcellularLocation>
</comment>
<dbReference type="GO" id="GO:0042073">
    <property type="term" value="P:intraciliary transport"/>
    <property type="evidence" value="ECO:0007669"/>
    <property type="project" value="InterPro"/>
</dbReference>
<keyword evidence="6" id="KW-0966">Cell projection</keyword>
<feature type="region of interest" description="Disordered" evidence="7">
    <location>
        <begin position="1"/>
        <end position="65"/>
    </location>
</feature>
<dbReference type="GO" id="GO:0031514">
    <property type="term" value="C:motile cilium"/>
    <property type="evidence" value="ECO:0007669"/>
    <property type="project" value="TreeGrafter"/>
</dbReference>
<accession>X6MVL0</accession>
<evidence type="ECO:0000256" key="5">
    <source>
        <dbReference type="ARBA" id="ARBA00023212"/>
    </source>
</evidence>
<comment type="caution">
    <text evidence="8">The sequence shown here is derived from an EMBL/GenBank/DDBJ whole genome shotgun (WGS) entry which is preliminary data.</text>
</comment>
<proteinExistence type="inferred from homology"/>
<keyword evidence="9" id="KW-1185">Reference proteome</keyword>
<sequence length="366" mass="42641">MNDSQLSSDEFSELDKNKNEMVIVDNDGEFENENADENANENENENDVDLEEQTPNESSVSQLSPKNELMNLNKSMLLFQNSKQNEKSQQSSPVVNINYCEKDKENNDNNNNDNNSNALKSVIKFYNPRDYNNLQVTKEIQKVFEVIEQFEAEEIELETQLKPFIPQYLPSIGNIETFIKPPRPDGNKDLLGLNFLDEPKLQQSDPSTLDLQLRMYFYYIKHVHKYTTQSINSKIIRSIERADKNPQKITHWIENIQHLHTNVLHNGNIENNLLFNKPMPEISQLMQPLDEKFDIHLQKSFIVPVSNNAAPIILSYDIDFSLFDYSSYICAILDIPVYDHNHIVPALHLLFQLYLQFQQLELETKK</sequence>
<dbReference type="AlphaFoldDB" id="X6MVL0"/>
<dbReference type="OrthoDB" id="2119217at2759"/>
<dbReference type="GO" id="GO:0060271">
    <property type="term" value="P:cilium assembly"/>
    <property type="evidence" value="ECO:0007669"/>
    <property type="project" value="TreeGrafter"/>
</dbReference>
<evidence type="ECO:0000313" key="9">
    <source>
        <dbReference type="Proteomes" id="UP000023152"/>
    </source>
</evidence>
<protein>
    <submittedName>
        <fullName evidence="8">Uncharacterized protein</fullName>
    </submittedName>
</protein>
<name>X6MVL0_RETFI</name>
<dbReference type="PANTHER" id="PTHR13376:SF0">
    <property type="entry name" value="INTRAFLAGELLAR TRANSPORT PROTEIN 46 HOMOLOG"/>
    <property type="match status" value="1"/>
</dbReference>
<dbReference type="OMA" id="SKCHQTP"/>
<gene>
    <name evidence="8" type="ORF">RFI_19454</name>
</gene>
<evidence type="ECO:0000256" key="7">
    <source>
        <dbReference type="SAM" id="MobiDB-lite"/>
    </source>
</evidence>
<comment type="similarity">
    <text evidence="2">Belongs to the IFT46 family.</text>
</comment>